<accession>A0A6C0EKZ6</accession>
<protein>
    <recommendedName>
        <fullName evidence="2">Schlafen AlbA-2 domain-containing protein</fullName>
    </recommendedName>
</protein>
<dbReference type="AlphaFoldDB" id="A0A6C0EKZ6"/>
<reference evidence="1" key="1">
    <citation type="journal article" date="2020" name="Nature">
        <title>Giant virus diversity and host interactions through global metagenomics.</title>
        <authorList>
            <person name="Schulz F."/>
            <person name="Roux S."/>
            <person name="Paez-Espino D."/>
            <person name="Jungbluth S."/>
            <person name="Walsh D.A."/>
            <person name="Denef V.J."/>
            <person name="McMahon K.D."/>
            <person name="Konstantinidis K.T."/>
            <person name="Eloe-Fadrosh E.A."/>
            <person name="Kyrpides N.C."/>
            <person name="Woyke T."/>
        </authorList>
    </citation>
    <scope>NUCLEOTIDE SEQUENCE</scope>
    <source>
        <strain evidence="1">GVMAG-M-3300001351-8</strain>
    </source>
</reference>
<sequence length="113" mass="12870">MLLFYPEINDGNIEYKSTLANMDNKKLIKYATQLKYRVLEGCGTTIYIIGISDKGSVVGLGESFDTVVYKVDLLCKNIDCSIQFIMKCYYKLDTFLIVKIVSNFNVNTLPFII</sequence>
<evidence type="ECO:0000313" key="1">
    <source>
        <dbReference type="EMBL" id="QHT29000.1"/>
    </source>
</evidence>
<evidence type="ECO:0008006" key="2">
    <source>
        <dbReference type="Google" id="ProtNLM"/>
    </source>
</evidence>
<organism evidence="1">
    <name type="scientific">viral metagenome</name>
    <dbReference type="NCBI Taxonomy" id="1070528"/>
    <lineage>
        <taxon>unclassified sequences</taxon>
        <taxon>metagenomes</taxon>
        <taxon>organismal metagenomes</taxon>
    </lineage>
</organism>
<dbReference type="EMBL" id="MN738867">
    <property type="protein sequence ID" value="QHT29000.1"/>
    <property type="molecule type" value="Genomic_DNA"/>
</dbReference>
<name>A0A6C0EKZ6_9ZZZZ</name>
<proteinExistence type="predicted"/>